<organism evidence="2 3">
    <name type="scientific">Oryza glaberrima</name>
    <name type="common">African rice</name>
    <dbReference type="NCBI Taxonomy" id="4538"/>
    <lineage>
        <taxon>Eukaryota</taxon>
        <taxon>Viridiplantae</taxon>
        <taxon>Streptophyta</taxon>
        <taxon>Embryophyta</taxon>
        <taxon>Tracheophyta</taxon>
        <taxon>Spermatophyta</taxon>
        <taxon>Magnoliopsida</taxon>
        <taxon>Liliopsida</taxon>
        <taxon>Poales</taxon>
        <taxon>Poaceae</taxon>
        <taxon>BOP clade</taxon>
        <taxon>Oryzoideae</taxon>
        <taxon>Oryzeae</taxon>
        <taxon>Oryzinae</taxon>
        <taxon>Oryza</taxon>
    </lineage>
</organism>
<keyword evidence="1" id="KW-1133">Transmembrane helix</keyword>
<name>I1QSY7_ORYGL</name>
<keyword evidence="1" id="KW-0472">Membrane</keyword>
<evidence type="ECO:0000313" key="2">
    <source>
        <dbReference type="EnsemblPlants" id="ORGLA10G0032000.1"/>
    </source>
</evidence>
<protein>
    <submittedName>
        <fullName evidence="2">Uncharacterized protein</fullName>
    </submittedName>
</protein>
<dbReference type="AlphaFoldDB" id="I1QSY7"/>
<dbReference type="EnsemblPlants" id="ORGLA10G0032000.1">
    <property type="protein sequence ID" value="ORGLA10G0032000.1"/>
    <property type="gene ID" value="ORGLA10G0032000"/>
</dbReference>
<accession>I1QSY7</accession>
<evidence type="ECO:0000313" key="3">
    <source>
        <dbReference type="Proteomes" id="UP000007306"/>
    </source>
</evidence>
<dbReference type="HOGENOM" id="CLU_2565193_0_0_1"/>
<keyword evidence="1" id="KW-0812">Transmembrane</keyword>
<proteinExistence type="predicted"/>
<reference evidence="2" key="1">
    <citation type="submission" date="2015-06" db="UniProtKB">
        <authorList>
            <consortium name="EnsemblPlants"/>
        </authorList>
    </citation>
    <scope>IDENTIFICATION</scope>
</reference>
<dbReference type="Gramene" id="ORGLA10G0032000.1">
    <property type="protein sequence ID" value="ORGLA10G0032000.1"/>
    <property type="gene ID" value="ORGLA10G0032000"/>
</dbReference>
<dbReference type="Proteomes" id="UP000007306">
    <property type="component" value="Chromosome 10"/>
</dbReference>
<feature type="transmembrane region" description="Helical" evidence="1">
    <location>
        <begin position="48"/>
        <end position="68"/>
    </location>
</feature>
<keyword evidence="3" id="KW-1185">Reference proteome</keyword>
<sequence length="82" mass="9374">CLPCCRSGKKKGRRRKGKKEAEEIEVKMEMWGLITRCPWKLRIGGIELLIYAAFIGRLSVICLMLFGVGSQRRKRDATSECN</sequence>
<reference evidence="2 3" key="2">
    <citation type="submission" date="2018-04" db="EMBL/GenBank/DDBJ databases">
        <title>OglaRS2 (Oryza glaberrima Reference Sequence Version 2).</title>
        <authorList>
            <person name="Zhang J."/>
            <person name="Kudrna D."/>
            <person name="Lee S."/>
            <person name="Talag J."/>
            <person name="Rajasekar S."/>
            <person name="Wing R.A."/>
        </authorList>
    </citation>
    <scope>NUCLEOTIDE SEQUENCE [LARGE SCALE GENOMIC DNA]</scope>
    <source>
        <strain evidence="2 3">cv. IRGC 96717</strain>
    </source>
</reference>
<evidence type="ECO:0000256" key="1">
    <source>
        <dbReference type="SAM" id="Phobius"/>
    </source>
</evidence>